<feature type="compositionally biased region" description="Polar residues" evidence="1">
    <location>
        <begin position="192"/>
        <end position="207"/>
    </location>
</feature>
<sequence>MDATEQDEYKVFRRDVFRVAVSNESPQNTRIVTSIDEDDDDEEELDDLDALRMAALESLGSKNSHVKKSFSGVDLGSTRHVSLGRSTDSDFQIVTVERTDSVSSSSTEYEDVDLSMPSDGAVTEDKRVFRNSDESDSDFDIDIRDNEENVFENSFGEEDGTFETVNVNEDDDERENSLKSYEEDQEIDNATDDSSIGSNGETVNSFDCSDEDVGSIDGLSKSDNSYCQDDSDLSLEIPVDSSSDEDLRVNGDHDEDSVSDSDIPEHDLLESEDKIGILNDIYITIPNESQVITKVEKSLGIVDSEAGEDDGKIEHKCEDNSEQINHEDVAPVEHVIISFSDDEKSDLKVTDESKKVEQHHSLQSKLPVVKKRDKENLGFSSSEVSSEVTEKTHLKAKALSDVSKATITKEQQKYDENVKNVTDSVVKSPNITVKTKTKSSGKPEVADINSSKIVKDSSQENLPKKNVGQKANKKEDEKRNGKLETKQDSVKAKIVSKDSTAVAVNNKAVNLLVSKTDKEKEMDFDQLSIEDEDDFIEEEEEGNFPAVKSKVGLNKIPSKQLITNRSPSRERRRKRRYSYSPDRCRNSVRSYHDRSTSRDRRRDYRFHGRSENGNRRRSLSPQQRGRTYRGSYSRSERSRSRERMQSRFNTVVTKNRANRHYHSRSRSRSPSRNVSERTGKASKTRENVRTSVKERLEIKKTGDARSLLTRSDVRTCDSIVSKKSVSNKDSKSTTDLPLANGAISGSKHKPVTVKANEVKIKQQKDLRSRLSEKKADQSTERQKKPVGKDSTKVSREQELDARIQRIKQQNEVILKRAKEIQAEKSKFS</sequence>
<feature type="compositionally biased region" description="Basic and acidic residues" evidence="1">
    <location>
        <begin position="674"/>
        <end position="694"/>
    </location>
</feature>
<feature type="compositionally biased region" description="Basic and acidic residues" evidence="1">
    <location>
        <begin position="123"/>
        <end position="133"/>
    </location>
</feature>
<feature type="compositionally biased region" description="Basic and acidic residues" evidence="1">
    <location>
        <begin position="582"/>
        <end position="614"/>
    </location>
</feature>
<name>A0AAD9PY07_ACRCE</name>
<proteinExistence type="predicted"/>
<evidence type="ECO:0000313" key="2">
    <source>
        <dbReference type="EMBL" id="KAK2551159.1"/>
    </source>
</evidence>
<feature type="compositionally biased region" description="Low complexity" evidence="1">
    <location>
        <begin position="623"/>
        <end position="633"/>
    </location>
</feature>
<keyword evidence="3" id="KW-1185">Reference proteome</keyword>
<organism evidence="2 3">
    <name type="scientific">Acropora cervicornis</name>
    <name type="common">Staghorn coral</name>
    <dbReference type="NCBI Taxonomy" id="6130"/>
    <lineage>
        <taxon>Eukaryota</taxon>
        <taxon>Metazoa</taxon>
        <taxon>Cnidaria</taxon>
        <taxon>Anthozoa</taxon>
        <taxon>Hexacorallia</taxon>
        <taxon>Scleractinia</taxon>
        <taxon>Astrocoeniina</taxon>
        <taxon>Acroporidae</taxon>
        <taxon>Acropora</taxon>
    </lineage>
</organism>
<feature type="region of interest" description="Disordered" evidence="1">
    <location>
        <begin position="558"/>
        <end position="694"/>
    </location>
</feature>
<dbReference type="AlphaFoldDB" id="A0AAD9PY07"/>
<feature type="compositionally biased region" description="Basic and acidic residues" evidence="1">
    <location>
        <begin position="472"/>
        <end position="491"/>
    </location>
</feature>
<evidence type="ECO:0000256" key="1">
    <source>
        <dbReference type="SAM" id="MobiDB-lite"/>
    </source>
</evidence>
<reference evidence="2" key="1">
    <citation type="journal article" date="2023" name="G3 (Bethesda)">
        <title>Whole genome assembly and annotation of the endangered Caribbean coral Acropora cervicornis.</title>
        <authorList>
            <person name="Selwyn J.D."/>
            <person name="Vollmer S.V."/>
        </authorList>
    </citation>
    <scope>NUCLEOTIDE SEQUENCE</scope>
    <source>
        <strain evidence="2">K2</strain>
    </source>
</reference>
<dbReference type="Proteomes" id="UP001249851">
    <property type="component" value="Unassembled WGS sequence"/>
</dbReference>
<feature type="compositionally biased region" description="Basic and acidic residues" evidence="1">
    <location>
        <begin position="634"/>
        <end position="645"/>
    </location>
</feature>
<gene>
    <name evidence="2" type="ORF">P5673_028089</name>
</gene>
<accession>A0AAD9PY07</accession>
<evidence type="ECO:0000313" key="3">
    <source>
        <dbReference type="Proteomes" id="UP001249851"/>
    </source>
</evidence>
<protein>
    <submittedName>
        <fullName evidence="2">Uncharacterized protein</fullName>
    </submittedName>
</protein>
<feature type="region of interest" description="Disordered" evidence="1">
    <location>
        <begin position="416"/>
        <end position="494"/>
    </location>
</feature>
<dbReference type="EMBL" id="JARQWQ010000101">
    <property type="protein sequence ID" value="KAK2551159.1"/>
    <property type="molecule type" value="Genomic_DNA"/>
</dbReference>
<feature type="compositionally biased region" description="Basic residues" evidence="1">
    <location>
        <begin position="656"/>
        <end position="669"/>
    </location>
</feature>
<reference evidence="2" key="2">
    <citation type="journal article" date="2023" name="Science">
        <title>Genomic signatures of disease resistance in endangered staghorn corals.</title>
        <authorList>
            <person name="Vollmer S.V."/>
            <person name="Selwyn J.D."/>
            <person name="Despard B.A."/>
            <person name="Roesel C.L."/>
        </authorList>
    </citation>
    <scope>NUCLEOTIDE SEQUENCE</scope>
    <source>
        <strain evidence="2">K2</strain>
    </source>
</reference>
<feature type="compositionally biased region" description="Basic and acidic residues" evidence="1">
    <location>
        <begin position="756"/>
        <end position="803"/>
    </location>
</feature>
<feature type="compositionally biased region" description="Polar residues" evidence="1">
    <location>
        <begin position="419"/>
        <end position="440"/>
    </location>
</feature>
<feature type="region of interest" description="Disordered" evidence="1">
    <location>
        <begin position="722"/>
        <end position="808"/>
    </location>
</feature>
<feature type="region of interest" description="Disordered" evidence="1">
    <location>
        <begin position="98"/>
        <end position="265"/>
    </location>
</feature>
<comment type="caution">
    <text evidence="2">The sequence shown here is derived from an EMBL/GenBank/DDBJ whole genome shotgun (WGS) entry which is preliminary data.</text>
</comment>